<keyword evidence="6" id="KW-0812">Transmembrane</keyword>
<feature type="domain" description="Peptidase M10 metallopeptidase" evidence="7">
    <location>
        <begin position="290"/>
        <end position="319"/>
    </location>
</feature>
<dbReference type="InterPro" id="IPR001818">
    <property type="entry name" value="Pept_M10_metallopeptidase"/>
</dbReference>
<keyword evidence="1" id="KW-0645">Protease</keyword>
<dbReference type="GO" id="GO:0008237">
    <property type="term" value="F:metallopeptidase activity"/>
    <property type="evidence" value="ECO:0007669"/>
    <property type="project" value="UniProtKB-KW"/>
</dbReference>
<keyword evidence="8" id="KW-0482">Metalloprotease</keyword>
<feature type="compositionally biased region" description="Basic residues" evidence="5">
    <location>
        <begin position="48"/>
        <end position="60"/>
    </location>
</feature>
<evidence type="ECO:0000256" key="4">
    <source>
        <dbReference type="ARBA" id="ARBA00022833"/>
    </source>
</evidence>
<keyword evidence="3" id="KW-0378">Hydrolase</keyword>
<keyword evidence="6" id="KW-1133">Transmembrane helix</keyword>
<evidence type="ECO:0000256" key="3">
    <source>
        <dbReference type="ARBA" id="ARBA00022801"/>
    </source>
</evidence>
<evidence type="ECO:0000256" key="1">
    <source>
        <dbReference type="ARBA" id="ARBA00022670"/>
    </source>
</evidence>
<evidence type="ECO:0000256" key="5">
    <source>
        <dbReference type="SAM" id="MobiDB-lite"/>
    </source>
</evidence>
<feature type="region of interest" description="Disordered" evidence="5">
    <location>
        <begin position="101"/>
        <end position="120"/>
    </location>
</feature>
<protein>
    <submittedName>
        <fullName evidence="8">Matrixin family metalloprotease</fullName>
    </submittedName>
</protein>
<dbReference type="Gene3D" id="3.40.390.10">
    <property type="entry name" value="Collagenase (Catalytic Domain)"/>
    <property type="match status" value="1"/>
</dbReference>
<sequence length="345" mass="36619">MTADQPEPRRDLRRSASGRVPQWVLDEEASGLAARAGFDKAAGPLPGPRRKKREPRRSRGRAPRLLRTICLVLAVALIVTYYAFPGLLRDATTAIAGEQFSAPQSGVGPASTWRAGYPPRGVEAQKQPLGHPAEMSPSSSSYVYIDGDSKSRFVAYDPCRPIHFVTRPDHAPSGARQLITQAVAAASKASGLTFIDDGDTTEGYSKDRNAYQPDRYGKRWAPVLIVWETTDEQPQFAPSAVPGAKNIAGLGGSQAIVGDSGSRVFVTGDVQLNATALGELMTRLNGPALVTAVVKHELGHVLGLGHVGDPTQLMYETAQPGVASYAAGDLAGLATLGQGKCFPNH</sequence>
<feature type="transmembrane region" description="Helical" evidence="6">
    <location>
        <begin position="65"/>
        <end position="84"/>
    </location>
</feature>
<keyword evidence="4" id="KW-0862">Zinc</keyword>
<evidence type="ECO:0000259" key="7">
    <source>
        <dbReference type="Pfam" id="PF00413"/>
    </source>
</evidence>
<name>A0ABX0DEJ0_9MICC</name>
<keyword evidence="6" id="KW-0472">Membrane</keyword>
<dbReference type="PRINTS" id="PR00138">
    <property type="entry name" value="MATRIXIN"/>
</dbReference>
<dbReference type="EMBL" id="JAAKZI010000005">
    <property type="protein sequence ID" value="NGN82773.1"/>
    <property type="molecule type" value="Genomic_DNA"/>
</dbReference>
<reference evidence="8 9" key="1">
    <citation type="submission" date="2020-02" db="EMBL/GenBank/DDBJ databases">
        <title>Genome sequence of the type strain DSM 27180 of Arthrobacter silviterrae.</title>
        <authorList>
            <person name="Gao J."/>
            <person name="Sun J."/>
        </authorList>
    </citation>
    <scope>NUCLEOTIDE SEQUENCE [LARGE SCALE GENOMIC DNA]</scope>
    <source>
        <strain evidence="8 9">DSM 27180</strain>
    </source>
</reference>
<feature type="compositionally biased region" description="Basic and acidic residues" evidence="5">
    <location>
        <begin position="1"/>
        <end position="14"/>
    </location>
</feature>
<accession>A0ABX0DEJ0</accession>
<dbReference type="SUPFAM" id="SSF55486">
    <property type="entry name" value="Metalloproteases ('zincins'), catalytic domain"/>
    <property type="match status" value="1"/>
</dbReference>
<dbReference type="InterPro" id="IPR021190">
    <property type="entry name" value="Pept_M10A"/>
</dbReference>
<feature type="region of interest" description="Disordered" evidence="5">
    <location>
        <begin position="1"/>
        <end position="20"/>
    </location>
</feature>
<dbReference type="InterPro" id="IPR024079">
    <property type="entry name" value="MetalloPept_cat_dom_sf"/>
</dbReference>
<evidence type="ECO:0000313" key="9">
    <source>
        <dbReference type="Proteomes" id="UP000479226"/>
    </source>
</evidence>
<feature type="region of interest" description="Disordered" evidence="5">
    <location>
        <begin position="35"/>
        <end position="60"/>
    </location>
</feature>
<dbReference type="Proteomes" id="UP000479226">
    <property type="component" value="Unassembled WGS sequence"/>
</dbReference>
<evidence type="ECO:0000256" key="2">
    <source>
        <dbReference type="ARBA" id="ARBA00022723"/>
    </source>
</evidence>
<gene>
    <name evidence="8" type="ORF">G6N77_04745</name>
</gene>
<keyword evidence="2" id="KW-0479">Metal-binding</keyword>
<dbReference type="RefSeq" id="WP_165180872.1">
    <property type="nucleotide sequence ID" value="NZ_JAAKZI010000005.1"/>
</dbReference>
<comment type="caution">
    <text evidence="8">The sequence shown here is derived from an EMBL/GenBank/DDBJ whole genome shotgun (WGS) entry which is preliminary data.</text>
</comment>
<evidence type="ECO:0000313" key="8">
    <source>
        <dbReference type="EMBL" id="NGN82773.1"/>
    </source>
</evidence>
<evidence type="ECO:0000256" key="6">
    <source>
        <dbReference type="SAM" id="Phobius"/>
    </source>
</evidence>
<proteinExistence type="predicted"/>
<keyword evidence="9" id="KW-1185">Reference proteome</keyword>
<dbReference type="Pfam" id="PF00413">
    <property type="entry name" value="Peptidase_M10"/>
    <property type="match status" value="1"/>
</dbReference>
<organism evidence="8 9">
    <name type="scientific">Arthrobacter silviterrae</name>
    <dbReference type="NCBI Taxonomy" id="2026658"/>
    <lineage>
        <taxon>Bacteria</taxon>
        <taxon>Bacillati</taxon>
        <taxon>Actinomycetota</taxon>
        <taxon>Actinomycetes</taxon>
        <taxon>Micrococcales</taxon>
        <taxon>Micrococcaceae</taxon>
        <taxon>Arthrobacter</taxon>
    </lineage>
</organism>